<protein>
    <submittedName>
        <fullName evidence="2">Predicted Fe-Mo cluster-binding protein, NifX family</fullName>
    </submittedName>
</protein>
<feature type="domain" description="Dinitrogenase iron-molybdenum cofactor biosynthesis" evidence="1">
    <location>
        <begin position="9"/>
        <end position="96"/>
    </location>
</feature>
<dbReference type="PANTHER" id="PTHR42983:SF1">
    <property type="entry name" value="IRON-MOLYBDENUM PROTEIN"/>
    <property type="match status" value="1"/>
</dbReference>
<dbReference type="Gene3D" id="3.30.420.130">
    <property type="entry name" value="Dinitrogenase iron-molybdenum cofactor biosynthesis domain"/>
    <property type="match status" value="1"/>
</dbReference>
<evidence type="ECO:0000313" key="3">
    <source>
        <dbReference type="Proteomes" id="UP000199602"/>
    </source>
</evidence>
<reference evidence="2 3" key="1">
    <citation type="submission" date="2016-10" db="EMBL/GenBank/DDBJ databases">
        <authorList>
            <person name="de Groot N.N."/>
        </authorList>
    </citation>
    <scope>NUCLEOTIDE SEQUENCE [LARGE SCALE GENOMIC DNA]</scope>
    <source>
        <strain evidence="2 3">DSM 15269</strain>
    </source>
</reference>
<dbReference type="InterPro" id="IPR036105">
    <property type="entry name" value="DiNase_FeMo-co_biosyn_sf"/>
</dbReference>
<dbReference type="InterPro" id="IPR003731">
    <property type="entry name" value="Di-Nase_FeMo-co_biosynth"/>
</dbReference>
<accession>A0A1H0AHM0</accession>
<dbReference type="PANTHER" id="PTHR42983">
    <property type="entry name" value="DINITROGENASE IRON-MOLYBDENUM COFACTOR PROTEIN-RELATED"/>
    <property type="match status" value="1"/>
</dbReference>
<gene>
    <name evidence="2" type="ORF">SAMN04488516_101404</name>
</gene>
<sequence length="112" mass="12128">MKIAIPVAGNQLCLHFGHCERFAMIEVNEEQKTILNVEYVDAPPHQPGLLPPWMKERGVNLVIAGGMGARAIGLFNQLGIQVLVGASPDVPENIVKAYLDGTLKTGQNVCDH</sequence>
<dbReference type="CDD" id="cd00851">
    <property type="entry name" value="MTH1175"/>
    <property type="match status" value="1"/>
</dbReference>
<dbReference type="OrthoDB" id="280278at2"/>
<dbReference type="Pfam" id="PF02579">
    <property type="entry name" value="Nitro_FeMo-Co"/>
    <property type="match status" value="1"/>
</dbReference>
<dbReference type="EMBL" id="FNIN01000001">
    <property type="protein sequence ID" value="SDN32553.1"/>
    <property type="molecule type" value="Genomic_DNA"/>
</dbReference>
<evidence type="ECO:0000259" key="1">
    <source>
        <dbReference type="Pfam" id="PF02579"/>
    </source>
</evidence>
<dbReference type="RefSeq" id="WP_092062591.1">
    <property type="nucleotide sequence ID" value="NZ_FNIN01000001.1"/>
</dbReference>
<proteinExistence type="predicted"/>
<dbReference type="STRING" id="206665.SAMN04488516_101404"/>
<dbReference type="AlphaFoldDB" id="A0A1H0AHM0"/>
<name>A0A1H0AHM0_9BACT</name>
<evidence type="ECO:0000313" key="2">
    <source>
        <dbReference type="EMBL" id="SDN32553.1"/>
    </source>
</evidence>
<dbReference type="InterPro" id="IPR033913">
    <property type="entry name" value="MTH1175_dom"/>
</dbReference>
<organism evidence="2 3">
    <name type="scientific">Desulfonauticus submarinus</name>
    <dbReference type="NCBI Taxonomy" id="206665"/>
    <lineage>
        <taxon>Bacteria</taxon>
        <taxon>Pseudomonadati</taxon>
        <taxon>Thermodesulfobacteriota</taxon>
        <taxon>Desulfovibrionia</taxon>
        <taxon>Desulfovibrionales</taxon>
        <taxon>Desulfonauticaceae</taxon>
        <taxon>Desulfonauticus</taxon>
    </lineage>
</organism>
<dbReference type="Proteomes" id="UP000199602">
    <property type="component" value="Unassembled WGS sequence"/>
</dbReference>
<dbReference type="SUPFAM" id="SSF53146">
    <property type="entry name" value="Nitrogenase accessory factor-like"/>
    <property type="match status" value="1"/>
</dbReference>
<keyword evidence="3" id="KW-1185">Reference proteome</keyword>